<dbReference type="PROSITE" id="PS50082">
    <property type="entry name" value="WD_REPEATS_2"/>
    <property type="match status" value="4"/>
</dbReference>
<comment type="similarity">
    <text evidence="2">Belongs to the JIP scaffold family.</text>
</comment>
<evidence type="ECO:0000256" key="5">
    <source>
        <dbReference type="ARBA" id="ARBA00022737"/>
    </source>
</evidence>
<organism evidence="12 13">
    <name type="scientific">Intoshia linei</name>
    <dbReference type="NCBI Taxonomy" id="1819745"/>
    <lineage>
        <taxon>Eukaryota</taxon>
        <taxon>Metazoa</taxon>
        <taxon>Spiralia</taxon>
        <taxon>Lophotrochozoa</taxon>
        <taxon>Mesozoa</taxon>
        <taxon>Orthonectida</taxon>
        <taxon>Rhopaluridae</taxon>
        <taxon>Intoshia</taxon>
    </lineage>
</organism>
<dbReference type="PROSITE" id="PS51776">
    <property type="entry name" value="RH1"/>
    <property type="match status" value="1"/>
</dbReference>
<dbReference type="PANTHER" id="PTHR13886">
    <property type="entry name" value="JNK/SAPK-ASSOCIATED PROTEIN"/>
    <property type="match status" value="1"/>
</dbReference>
<dbReference type="InterPro" id="IPR034743">
    <property type="entry name" value="RH1"/>
</dbReference>
<evidence type="ECO:0000256" key="8">
    <source>
        <dbReference type="SAM" id="Coils"/>
    </source>
</evidence>
<evidence type="ECO:0000256" key="4">
    <source>
        <dbReference type="ARBA" id="ARBA00022574"/>
    </source>
</evidence>
<keyword evidence="4 7" id="KW-0853">WD repeat</keyword>
<keyword evidence="6 8" id="KW-0175">Coiled coil</keyword>
<feature type="coiled-coil region" evidence="8">
    <location>
        <begin position="344"/>
        <end position="399"/>
    </location>
</feature>
<evidence type="ECO:0000256" key="6">
    <source>
        <dbReference type="ARBA" id="ARBA00023054"/>
    </source>
</evidence>
<feature type="coiled-coil region" evidence="8">
    <location>
        <begin position="105"/>
        <end position="199"/>
    </location>
</feature>
<feature type="region of interest" description="Disordered" evidence="9">
    <location>
        <begin position="207"/>
        <end position="226"/>
    </location>
</feature>
<feature type="repeat" description="WD" evidence="7">
    <location>
        <begin position="1326"/>
        <end position="1367"/>
    </location>
</feature>
<protein>
    <submittedName>
        <fullName evidence="12">Uncharacterized protein</fullName>
    </submittedName>
</protein>
<dbReference type="PANTHER" id="PTHR13886:SF4">
    <property type="entry name" value="JNK-INTERACTING PROTEIN 3"/>
    <property type="match status" value="1"/>
</dbReference>
<keyword evidence="13" id="KW-1185">Reference proteome</keyword>
<proteinExistence type="inferred from homology"/>
<accession>A0A177B884</accession>
<evidence type="ECO:0000256" key="9">
    <source>
        <dbReference type="SAM" id="MobiDB-lite"/>
    </source>
</evidence>
<dbReference type="InterPro" id="IPR036322">
    <property type="entry name" value="WD40_repeat_dom_sf"/>
</dbReference>
<dbReference type="GO" id="GO:0016192">
    <property type="term" value="P:vesicle-mediated transport"/>
    <property type="evidence" value="ECO:0007669"/>
    <property type="project" value="TreeGrafter"/>
</dbReference>
<evidence type="ECO:0000259" key="11">
    <source>
        <dbReference type="PROSITE" id="PS51777"/>
    </source>
</evidence>
<feature type="domain" description="RH1" evidence="10">
    <location>
        <begin position="37"/>
        <end position="125"/>
    </location>
</feature>
<feature type="coiled-coil region" evidence="8">
    <location>
        <begin position="640"/>
        <end position="667"/>
    </location>
</feature>
<dbReference type="InterPro" id="IPR034744">
    <property type="entry name" value="RH2"/>
</dbReference>
<dbReference type="GO" id="GO:0005737">
    <property type="term" value="C:cytoplasm"/>
    <property type="evidence" value="ECO:0007669"/>
    <property type="project" value="UniProtKB-SubCell"/>
</dbReference>
<dbReference type="OrthoDB" id="538223at2759"/>
<dbReference type="Gene3D" id="1.20.5.1000">
    <property type="entry name" value="arf6 gtpase in complex with a specific effector, jip4"/>
    <property type="match status" value="1"/>
</dbReference>
<sequence length="1906" mass="219565">MNEKNNDNFDRDKETKCNESFQTNIDSKSCAKTLTSMKKNIPMQFITNSISDGVSELANNLYEEMNALVGKYGSNAIANLMPYVVTTLERLEKLHNDQNALHVEYEIATEDNEQLHRQYERERKLRKDANEKSFTMEDTLEQKIQSLEDKVVQCNNKEKRAKIKNNQLSECISRLEKNNNELQTHVESLQNRYKDLFKSHCVLVEKQKSKNDKEKDKDHGHHENDEKIHEPILSNFEENNDFETYDHEIYNELSEMSKDDASDHIQISNNCVNRIEKTNSEDMRSLKNDSDGEAKNQASSLYSYAGTSTLNEELVYSDMSKQIERILHENNELYGTKNALNVIKDDLLEQIDVLSAEIKIVQDNLQFASTENKTNVKRIKLLNLEIKKYKSKLIEQAEAYEKNELKSKRFDRLEMARVVNERNDYKYKLYELREAVRWTEMLRANKQIAETVEESKPKSAFSKLFNVLFKKTLEKSDNTENLNFPDNGSDRRRSRKEILKSKSTMEHLTTSSFLTTSDESTSRRHAYSKYTLGNSTFNEYSSKNENEYNLIYGWSILSNDTFGINEITRNLPIPVYCNKLHFNPDVGQMFAAVAVNMNGADLEDNITLIGGSKFYTSRLDQMKIKNRLSHVPSIAENDLNDLENDDVDELSHELEEHTKLVENSINSCDPSSNLWIVNNNTTSNNSTINIVDVHHTDKSYSNIKLINILVTAIAFVPAYSFRKQFDNINMKEFVKTRKNENKHTNFLKSAIYNKNLSNDISDSYMSYDIDGNLEVIDGDNVTKCNYSNYFDKENALAAKELIDPSKFSTASIISIAETIEYFESSDIESSSSRIIFYTSNKGNDKKLSERQNTLNDSKIENADSITSDHQPKIQKNIYFDEYSDSLVLCNQERNSSSENTREILNTAYNDAAFSCYDAKRDNILIQGTQWVGTSSGKIYIFSAVTNYRRTLQSFQIDDVPQSIVHVRGRVFVGVSQGKVLIYQRHSHDHSWDIHSYLSINLGSPVQQIKNLCVVADKFIWCSHRNFVHIIDAKSLDLIKSIQVSQRQDYTVNKMAWYGDGMWISMRLDSRLRLFNVYTYALIQEINIEQLVKKYLSDESDFYSVIRISSLSLSLKRMWIGTAQGVILCIPLFKDGNIIKPTKDEACIQKSKPSGSIVRLYADEDKNYILPASVIPYCDLSKTQISFHGFKNSVNFIIPVKDESKQHLNYNNSIQTSKKNKFLILCGGNGYIEFRHQNVDEIKKLSHSEDITPNLDPHLIIVNFMKSDQNTLPENDCAIVKVKYLKNHKKSVTSCQIVANDTRLISASEDTWIILWDLKTFRKIYVYQGHQKHISRVRSLDSGEKFASCGWDKLLILWDTETQRYTWQHKCKTIPTSLDISKEPNYIVYATDIDHTIKIWDERVGKNVYEIKGMHLDTVTSVMLSQHKDRIITTSMDYKCKLFDLRSKRITLTLAYHDGVVSSASLSKNEHTLATVSWDKSICIWDISTGSYRLNKPQVVDRAHEGSISCCSISTHGNPILIGIAIWDVNTMTEKIRFQGHSDWIQDVAISSQNDFFVSTSRDGMIRVWDISNLEKLPIVRSKKKFTNFIGVRCEKCGKPIPSKDAELYKDLCSNCTYLSKYIYRMVCSYLKVSSKNTIRNNIILNSGMQIFGSDRDMLLLKNFNLIEGNYYDIIECIISTDSQSNSYIFPIGQSLLINNIKTTSKRSLKEGDKIHMGSKYKYVYHKSREVNERTSPESTHRLSMALRSYIKDDKKEVKKKKIKPLKKKNKTNSKGSFDINVIADSKLNTIKNLDKKKKIESRTSIKTTVATAIKNFSVIPRKNDKKVRCHTMNVANNAHVNQNIPIRGTVSHFRSVKKYPSLTKKSNSQLLNEDNLLDKKIIRFSPKTQQKRKAIIFKSKSISEIR</sequence>
<evidence type="ECO:0000256" key="1">
    <source>
        <dbReference type="ARBA" id="ARBA00004496"/>
    </source>
</evidence>
<reference evidence="12 13" key="1">
    <citation type="submission" date="2016-04" db="EMBL/GenBank/DDBJ databases">
        <title>The genome of Intoshia linei affirms orthonectids as highly simplified spiralians.</title>
        <authorList>
            <person name="Mikhailov K.V."/>
            <person name="Slusarev G.S."/>
            <person name="Nikitin M.A."/>
            <person name="Logacheva M.D."/>
            <person name="Penin A."/>
            <person name="Aleoshin V."/>
            <person name="Panchin Y.V."/>
        </authorList>
    </citation>
    <scope>NUCLEOTIDE SEQUENCE [LARGE SCALE GENOMIC DNA]</scope>
    <source>
        <strain evidence="12">Intl2013</strain>
        <tissue evidence="12">Whole animal</tissue>
    </source>
</reference>
<evidence type="ECO:0000313" key="13">
    <source>
        <dbReference type="Proteomes" id="UP000078046"/>
    </source>
</evidence>
<feature type="repeat" description="WD" evidence="7">
    <location>
        <begin position="1453"/>
        <end position="1494"/>
    </location>
</feature>
<dbReference type="Proteomes" id="UP000078046">
    <property type="component" value="Unassembled WGS sequence"/>
</dbReference>
<gene>
    <name evidence="12" type="ORF">A3Q56_02344</name>
</gene>
<evidence type="ECO:0000313" key="12">
    <source>
        <dbReference type="EMBL" id="OAF69843.1"/>
    </source>
</evidence>
<dbReference type="GO" id="GO:0005078">
    <property type="term" value="F:MAP-kinase scaffold activity"/>
    <property type="evidence" value="ECO:0007669"/>
    <property type="project" value="InterPro"/>
</dbReference>
<dbReference type="Pfam" id="PF19056">
    <property type="entry name" value="WD40_2"/>
    <property type="match status" value="1"/>
</dbReference>
<dbReference type="InterPro" id="IPR039911">
    <property type="entry name" value="JIP3/JIP4"/>
</dbReference>
<dbReference type="Pfam" id="PF16471">
    <property type="entry name" value="JIP_LZII"/>
    <property type="match status" value="1"/>
</dbReference>
<dbReference type="Pfam" id="PF09744">
    <property type="entry name" value="RH1"/>
    <property type="match status" value="1"/>
</dbReference>
<evidence type="ECO:0000256" key="3">
    <source>
        <dbReference type="ARBA" id="ARBA00022490"/>
    </source>
</evidence>
<feature type="repeat" description="WD" evidence="7">
    <location>
        <begin position="1537"/>
        <end position="1578"/>
    </location>
</feature>
<feature type="non-terminal residue" evidence="12">
    <location>
        <position position="1906"/>
    </location>
</feature>
<dbReference type="InterPro" id="IPR015943">
    <property type="entry name" value="WD40/YVTN_repeat-like_dom_sf"/>
</dbReference>
<dbReference type="CDD" id="cd00200">
    <property type="entry name" value="WD40"/>
    <property type="match status" value="1"/>
</dbReference>
<dbReference type="Pfam" id="PF00400">
    <property type="entry name" value="WD40"/>
    <property type="match status" value="5"/>
</dbReference>
<keyword evidence="3" id="KW-0963">Cytoplasm</keyword>
<dbReference type="InterPro" id="IPR032486">
    <property type="entry name" value="JIP_LZII"/>
</dbReference>
<evidence type="ECO:0000256" key="2">
    <source>
        <dbReference type="ARBA" id="ARBA00009866"/>
    </source>
</evidence>
<dbReference type="InterPro" id="IPR001680">
    <property type="entry name" value="WD40_rpt"/>
</dbReference>
<comment type="subcellular location">
    <subcellularLocation>
        <location evidence="1">Cytoplasm</location>
    </subcellularLocation>
</comment>
<dbReference type="PROSITE" id="PS50294">
    <property type="entry name" value="WD_REPEATS_REGION"/>
    <property type="match status" value="3"/>
</dbReference>
<dbReference type="Gene3D" id="2.130.10.10">
    <property type="entry name" value="YVTN repeat-like/Quinoprotein amine dehydrogenase"/>
    <property type="match status" value="3"/>
</dbReference>
<evidence type="ECO:0000256" key="7">
    <source>
        <dbReference type="PROSITE-ProRule" id="PRU00221"/>
    </source>
</evidence>
<keyword evidence="5" id="KW-0677">Repeat</keyword>
<name>A0A177B884_9BILA</name>
<dbReference type="PROSITE" id="PS00678">
    <property type="entry name" value="WD_REPEATS_1"/>
    <property type="match status" value="2"/>
</dbReference>
<dbReference type="SUPFAM" id="SSF50978">
    <property type="entry name" value="WD40 repeat-like"/>
    <property type="match status" value="2"/>
</dbReference>
<dbReference type="EMBL" id="LWCA01000222">
    <property type="protein sequence ID" value="OAF69843.1"/>
    <property type="molecule type" value="Genomic_DNA"/>
</dbReference>
<feature type="repeat" description="WD" evidence="7">
    <location>
        <begin position="1284"/>
        <end position="1325"/>
    </location>
</feature>
<feature type="region of interest" description="Disordered" evidence="9">
    <location>
        <begin position="479"/>
        <end position="501"/>
    </location>
</feature>
<dbReference type="InterPro" id="IPR019775">
    <property type="entry name" value="WD40_repeat_CS"/>
</dbReference>
<dbReference type="SMART" id="SM00320">
    <property type="entry name" value="WD40"/>
    <property type="match status" value="8"/>
</dbReference>
<feature type="compositionally biased region" description="Basic and acidic residues" evidence="9">
    <location>
        <begin position="488"/>
        <end position="501"/>
    </location>
</feature>
<dbReference type="GO" id="GO:0030159">
    <property type="term" value="F:signaling receptor complex adaptor activity"/>
    <property type="evidence" value="ECO:0007669"/>
    <property type="project" value="TreeGrafter"/>
</dbReference>
<dbReference type="PROSITE" id="PS51777">
    <property type="entry name" value="RH2"/>
    <property type="match status" value="1"/>
</dbReference>
<dbReference type="GO" id="GO:0019894">
    <property type="term" value="F:kinesin binding"/>
    <property type="evidence" value="ECO:0007669"/>
    <property type="project" value="TreeGrafter"/>
</dbReference>
<feature type="domain" description="RH2" evidence="11">
    <location>
        <begin position="407"/>
        <end position="476"/>
    </location>
</feature>
<evidence type="ECO:0000259" key="10">
    <source>
        <dbReference type="PROSITE" id="PS51776"/>
    </source>
</evidence>
<comment type="caution">
    <text evidence="12">The sequence shown here is derived from an EMBL/GenBank/DDBJ whole genome shotgun (WGS) entry which is preliminary data.</text>
</comment>
<dbReference type="GO" id="GO:0008432">
    <property type="term" value="F:JUN kinase binding"/>
    <property type="evidence" value="ECO:0007669"/>
    <property type="project" value="TreeGrafter"/>
</dbReference>